<dbReference type="SUPFAM" id="SSF46689">
    <property type="entry name" value="Homeodomain-like"/>
    <property type="match status" value="2"/>
</dbReference>
<evidence type="ECO:0000313" key="6">
    <source>
        <dbReference type="Proteomes" id="UP000886842"/>
    </source>
</evidence>
<feature type="domain" description="HTH araC/xylS-type" evidence="4">
    <location>
        <begin position="38"/>
        <end position="136"/>
    </location>
</feature>
<dbReference type="InterPro" id="IPR050204">
    <property type="entry name" value="AraC_XylS_family_regulators"/>
</dbReference>
<comment type="caution">
    <text evidence="5">The sequence shown here is derived from an EMBL/GenBank/DDBJ whole genome shotgun (WGS) entry which is preliminary data.</text>
</comment>
<dbReference type="AlphaFoldDB" id="A0A9D1KNH8"/>
<evidence type="ECO:0000256" key="1">
    <source>
        <dbReference type="ARBA" id="ARBA00023015"/>
    </source>
</evidence>
<organism evidence="5 6">
    <name type="scientific">Candidatus Avipropionibacterium avicola</name>
    <dbReference type="NCBI Taxonomy" id="2840701"/>
    <lineage>
        <taxon>Bacteria</taxon>
        <taxon>Bacillati</taxon>
        <taxon>Actinomycetota</taxon>
        <taxon>Actinomycetes</taxon>
        <taxon>Propionibacteriales</taxon>
        <taxon>Propionibacteriaceae</taxon>
        <taxon>Propionibacteriaceae incertae sedis</taxon>
        <taxon>Candidatus Avipropionibacterium</taxon>
    </lineage>
</organism>
<evidence type="ECO:0000256" key="3">
    <source>
        <dbReference type="ARBA" id="ARBA00023163"/>
    </source>
</evidence>
<dbReference type="GO" id="GO:0043565">
    <property type="term" value="F:sequence-specific DNA binding"/>
    <property type="evidence" value="ECO:0007669"/>
    <property type="project" value="InterPro"/>
</dbReference>
<dbReference type="PROSITE" id="PS01124">
    <property type="entry name" value="HTH_ARAC_FAMILY_2"/>
    <property type="match status" value="1"/>
</dbReference>
<keyword evidence="1" id="KW-0805">Transcription regulation</keyword>
<dbReference type="Pfam" id="PF12833">
    <property type="entry name" value="HTH_18"/>
    <property type="match status" value="1"/>
</dbReference>
<keyword evidence="3" id="KW-0804">Transcription</keyword>
<reference evidence="5" key="1">
    <citation type="submission" date="2020-10" db="EMBL/GenBank/DDBJ databases">
        <authorList>
            <person name="Gilroy R."/>
        </authorList>
    </citation>
    <scope>NUCLEOTIDE SEQUENCE</scope>
    <source>
        <strain evidence="5">ChiGjej1B1-24693</strain>
    </source>
</reference>
<dbReference type="InterPro" id="IPR018060">
    <property type="entry name" value="HTH_AraC"/>
</dbReference>
<dbReference type="InterPro" id="IPR009057">
    <property type="entry name" value="Homeodomain-like_sf"/>
</dbReference>
<dbReference type="GO" id="GO:0003700">
    <property type="term" value="F:DNA-binding transcription factor activity"/>
    <property type="evidence" value="ECO:0007669"/>
    <property type="project" value="InterPro"/>
</dbReference>
<evidence type="ECO:0000256" key="2">
    <source>
        <dbReference type="ARBA" id="ARBA00023125"/>
    </source>
</evidence>
<protein>
    <submittedName>
        <fullName evidence="5">Helix-turn-helix transcriptional regulator</fullName>
    </submittedName>
</protein>
<dbReference type="Gene3D" id="1.10.10.60">
    <property type="entry name" value="Homeodomain-like"/>
    <property type="match status" value="1"/>
</dbReference>
<dbReference type="Proteomes" id="UP000886842">
    <property type="component" value="Unassembled WGS sequence"/>
</dbReference>
<evidence type="ECO:0000259" key="4">
    <source>
        <dbReference type="PROSITE" id="PS01124"/>
    </source>
</evidence>
<dbReference type="EMBL" id="DVLP01000389">
    <property type="protein sequence ID" value="HIT76546.1"/>
    <property type="molecule type" value="Genomic_DNA"/>
</dbReference>
<keyword evidence="2" id="KW-0238">DNA-binding</keyword>
<reference evidence="5" key="2">
    <citation type="journal article" date="2021" name="PeerJ">
        <title>Extensive microbial diversity within the chicken gut microbiome revealed by metagenomics and culture.</title>
        <authorList>
            <person name="Gilroy R."/>
            <person name="Ravi A."/>
            <person name="Getino M."/>
            <person name="Pursley I."/>
            <person name="Horton D.L."/>
            <person name="Alikhan N.F."/>
            <person name="Baker D."/>
            <person name="Gharbi K."/>
            <person name="Hall N."/>
            <person name="Watson M."/>
            <person name="Adriaenssens E.M."/>
            <person name="Foster-Nyarko E."/>
            <person name="Jarju S."/>
            <person name="Secka A."/>
            <person name="Antonio M."/>
            <person name="Oren A."/>
            <person name="Chaudhuri R.R."/>
            <person name="La Ragione R."/>
            <person name="Hildebrand F."/>
            <person name="Pallen M.J."/>
        </authorList>
    </citation>
    <scope>NUCLEOTIDE SEQUENCE</scope>
    <source>
        <strain evidence="5">ChiGjej1B1-24693</strain>
    </source>
</reference>
<evidence type="ECO:0000313" key="5">
    <source>
        <dbReference type="EMBL" id="HIT76546.1"/>
    </source>
</evidence>
<gene>
    <name evidence="5" type="ORF">IAA98_13260</name>
</gene>
<name>A0A9D1KNH8_9ACTN</name>
<dbReference type="PANTHER" id="PTHR46796">
    <property type="entry name" value="HTH-TYPE TRANSCRIPTIONAL ACTIVATOR RHAS-RELATED"/>
    <property type="match status" value="1"/>
</dbReference>
<sequence>VMTIRASARSRRWCNCCKLAVRREPGERPSPGRVELVERAREAILVDDPSSTSLVALADRLGTSPYHLSRTFSHHTGMGLTRYRNRIRVSRALQRLEEGESDLAQLAVVLGFSDQAHLTRTLGRELGQTPHRLRRLLQ</sequence>
<proteinExistence type="predicted"/>
<accession>A0A9D1KNH8</accession>
<dbReference type="SMART" id="SM00342">
    <property type="entry name" value="HTH_ARAC"/>
    <property type="match status" value="1"/>
</dbReference>
<feature type="non-terminal residue" evidence="5">
    <location>
        <position position="1"/>
    </location>
</feature>